<evidence type="ECO:0000256" key="2">
    <source>
        <dbReference type="ARBA" id="ARBA00022692"/>
    </source>
</evidence>
<dbReference type="EMBL" id="UINC01063974">
    <property type="protein sequence ID" value="SVB92166.1"/>
    <property type="molecule type" value="Genomic_DNA"/>
</dbReference>
<feature type="transmembrane region" description="Helical" evidence="5">
    <location>
        <begin position="162"/>
        <end position="180"/>
    </location>
</feature>
<keyword evidence="3 5" id="KW-1133">Transmembrane helix</keyword>
<feature type="transmembrane region" description="Helical" evidence="5">
    <location>
        <begin position="245"/>
        <end position="262"/>
    </location>
</feature>
<accession>A0A382HXV6</accession>
<feature type="domain" description="HTTM-like" evidence="6">
    <location>
        <begin position="9"/>
        <end position="285"/>
    </location>
</feature>
<dbReference type="AlphaFoldDB" id="A0A382HXV6"/>
<evidence type="ECO:0000256" key="5">
    <source>
        <dbReference type="SAM" id="Phobius"/>
    </source>
</evidence>
<gene>
    <name evidence="7" type="ORF">METZ01_LOCUS245020</name>
</gene>
<sequence length="375" mass="43031">MRTSFRQQLFSFDLRSLALFRVGLALLILGDLIHRSFDLRAFYTDFGVLPRWVLAQSFDRCLSLHYLGGSLEFQVALFLIAASFALMLLIGYRTRLATLVSWMFVVSLHERNFLVLQGGDDLLRLLLFWSMFLPLGARWSVDHALSEPTPLQDNRYRSMGSIALGAHILLFYWGTALYKIGQPVWWEEGAGVYYALHLDYFATQMGHWLRESLSMGTMKILAYGVIFVEFLGSSLLVCTSLRSPWRFLGIGIIVGMHVGFSLGLEVGIFPFVAFTAMLAFFPTWFWEKTRDWFQPREKGMIKIYYDAECSFCKKSVYLLRSFLCLPAQSVEPAQSNTAVCVRMEEQNSWVVVDSSGKEHFKFDAGLVIFRHSLWP</sequence>
<protein>
    <recommendedName>
        <fullName evidence="6">HTTM-like domain-containing protein</fullName>
    </recommendedName>
</protein>
<feature type="transmembrane region" description="Helical" evidence="5">
    <location>
        <begin position="268"/>
        <end position="286"/>
    </location>
</feature>
<dbReference type="InterPro" id="IPR052964">
    <property type="entry name" value="Sporulation_signal_mat"/>
</dbReference>
<proteinExistence type="predicted"/>
<dbReference type="PANTHER" id="PTHR39535:SF2">
    <property type="entry name" value="HTTM DOMAIN-CONTAINING PROTEIN"/>
    <property type="match status" value="1"/>
</dbReference>
<evidence type="ECO:0000259" key="6">
    <source>
        <dbReference type="SMART" id="SM00752"/>
    </source>
</evidence>
<keyword evidence="2 5" id="KW-0812">Transmembrane</keyword>
<evidence type="ECO:0000256" key="3">
    <source>
        <dbReference type="ARBA" id="ARBA00022989"/>
    </source>
</evidence>
<dbReference type="SMART" id="SM00752">
    <property type="entry name" value="HTTM"/>
    <property type="match status" value="1"/>
</dbReference>
<dbReference type="GO" id="GO:0012505">
    <property type="term" value="C:endomembrane system"/>
    <property type="evidence" value="ECO:0007669"/>
    <property type="project" value="UniProtKB-SubCell"/>
</dbReference>
<keyword evidence="4 5" id="KW-0472">Membrane</keyword>
<dbReference type="PANTHER" id="PTHR39535">
    <property type="entry name" value="SPORULATION-DELAYING PROTEIN SDPB"/>
    <property type="match status" value="1"/>
</dbReference>
<feature type="transmembrane region" description="Helical" evidence="5">
    <location>
        <begin position="73"/>
        <end position="92"/>
    </location>
</feature>
<comment type="subcellular location">
    <subcellularLocation>
        <location evidence="1">Endomembrane system</location>
        <topology evidence="1">Multi-pass membrane protein</topology>
    </subcellularLocation>
</comment>
<evidence type="ECO:0000256" key="1">
    <source>
        <dbReference type="ARBA" id="ARBA00004127"/>
    </source>
</evidence>
<reference evidence="7" key="1">
    <citation type="submission" date="2018-05" db="EMBL/GenBank/DDBJ databases">
        <authorList>
            <person name="Lanie J.A."/>
            <person name="Ng W.-L."/>
            <person name="Kazmierczak K.M."/>
            <person name="Andrzejewski T.M."/>
            <person name="Davidsen T.M."/>
            <person name="Wayne K.J."/>
            <person name="Tettelin H."/>
            <person name="Glass J.I."/>
            <person name="Rusch D."/>
            <person name="Podicherti R."/>
            <person name="Tsui H.-C.T."/>
            <person name="Winkler M.E."/>
        </authorList>
    </citation>
    <scope>NUCLEOTIDE SEQUENCE</scope>
</reference>
<name>A0A382HXV6_9ZZZZ</name>
<evidence type="ECO:0000313" key="7">
    <source>
        <dbReference type="EMBL" id="SVB92166.1"/>
    </source>
</evidence>
<feature type="transmembrane region" description="Helical" evidence="5">
    <location>
        <begin position="12"/>
        <end position="33"/>
    </location>
</feature>
<feature type="non-terminal residue" evidence="7">
    <location>
        <position position="375"/>
    </location>
</feature>
<feature type="transmembrane region" description="Helical" evidence="5">
    <location>
        <begin position="220"/>
        <end position="238"/>
    </location>
</feature>
<evidence type="ECO:0000256" key="4">
    <source>
        <dbReference type="ARBA" id="ARBA00023136"/>
    </source>
</evidence>
<organism evidence="7">
    <name type="scientific">marine metagenome</name>
    <dbReference type="NCBI Taxonomy" id="408172"/>
    <lineage>
        <taxon>unclassified sequences</taxon>
        <taxon>metagenomes</taxon>
        <taxon>ecological metagenomes</taxon>
    </lineage>
</organism>
<dbReference type="InterPro" id="IPR011020">
    <property type="entry name" value="HTTM-like"/>
</dbReference>